<dbReference type="STRING" id="765915.A0A1Y2H484"/>
<name>A0A1Y2H484_9FUNG</name>
<dbReference type="EMBL" id="MCFL01000205">
    <property type="protein sequence ID" value="ORZ29377.1"/>
    <property type="molecule type" value="Genomic_DNA"/>
</dbReference>
<dbReference type="InterPro" id="IPR044742">
    <property type="entry name" value="DEAD/DEAH_RhlB"/>
</dbReference>
<evidence type="ECO:0000256" key="7">
    <source>
        <dbReference type="RuleBase" id="RU365068"/>
    </source>
</evidence>
<dbReference type="AlphaFoldDB" id="A0A1Y2H484"/>
<organism evidence="11 12">
    <name type="scientific">Catenaria anguillulae PL171</name>
    <dbReference type="NCBI Taxonomy" id="765915"/>
    <lineage>
        <taxon>Eukaryota</taxon>
        <taxon>Fungi</taxon>
        <taxon>Fungi incertae sedis</taxon>
        <taxon>Blastocladiomycota</taxon>
        <taxon>Blastocladiomycetes</taxon>
        <taxon>Blastocladiales</taxon>
        <taxon>Catenariaceae</taxon>
        <taxon>Catenaria</taxon>
    </lineage>
</organism>
<protein>
    <recommendedName>
        <fullName evidence="7">ATP-dependent RNA helicase</fullName>
        <ecNumber evidence="7">3.6.4.13</ecNumber>
    </recommendedName>
</protein>
<accession>A0A1Y2H484</accession>
<dbReference type="SMART" id="SM00487">
    <property type="entry name" value="DEXDc"/>
    <property type="match status" value="1"/>
</dbReference>
<feature type="compositionally biased region" description="Low complexity" evidence="8">
    <location>
        <begin position="65"/>
        <end position="81"/>
    </location>
</feature>
<dbReference type="GO" id="GO:0003723">
    <property type="term" value="F:RNA binding"/>
    <property type="evidence" value="ECO:0007669"/>
    <property type="project" value="UniProtKB-UniRule"/>
</dbReference>
<dbReference type="GO" id="GO:0003724">
    <property type="term" value="F:RNA helicase activity"/>
    <property type="evidence" value="ECO:0007669"/>
    <property type="project" value="UniProtKB-EC"/>
</dbReference>
<evidence type="ECO:0000256" key="4">
    <source>
        <dbReference type="ARBA" id="ARBA00022840"/>
    </source>
</evidence>
<keyword evidence="4 6" id="KW-0067">ATP-binding</keyword>
<dbReference type="PANTHER" id="PTHR24031">
    <property type="entry name" value="RNA HELICASE"/>
    <property type="match status" value="1"/>
</dbReference>
<dbReference type="SMART" id="SM00490">
    <property type="entry name" value="HELICc"/>
    <property type="match status" value="1"/>
</dbReference>
<dbReference type="Pfam" id="PF00270">
    <property type="entry name" value="DEAD"/>
    <property type="match status" value="1"/>
</dbReference>
<dbReference type="Gene3D" id="3.40.50.300">
    <property type="entry name" value="P-loop containing nucleotide triphosphate hydrolases"/>
    <property type="match status" value="2"/>
</dbReference>
<keyword evidence="12" id="KW-1185">Reference proteome</keyword>
<dbReference type="PROSITE" id="PS00039">
    <property type="entry name" value="DEAD_ATP_HELICASE"/>
    <property type="match status" value="1"/>
</dbReference>
<evidence type="ECO:0000256" key="6">
    <source>
        <dbReference type="RuleBase" id="RU000492"/>
    </source>
</evidence>
<feature type="region of interest" description="Disordered" evidence="8">
    <location>
        <begin position="61"/>
        <end position="93"/>
    </location>
</feature>
<keyword evidence="3 6" id="KW-0347">Helicase</keyword>
<evidence type="ECO:0000259" key="9">
    <source>
        <dbReference type="PROSITE" id="PS51192"/>
    </source>
</evidence>
<feature type="domain" description="Helicase ATP-binding" evidence="9">
    <location>
        <begin position="130"/>
        <end position="313"/>
    </location>
</feature>
<dbReference type="CDD" id="cd00268">
    <property type="entry name" value="DEADc"/>
    <property type="match status" value="1"/>
</dbReference>
<dbReference type="InterPro" id="IPR000629">
    <property type="entry name" value="RNA-helicase_DEAD-box_CS"/>
</dbReference>
<dbReference type="PROSITE" id="PS51192">
    <property type="entry name" value="HELICASE_ATP_BIND_1"/>
    <property type="match status" value="1"/>
</dbReference>
<comment type="function">
    <text evidence="7">RNA helicase.</text>
</comment>
<evidence type="ECO:0000256" key="8">
    <source>
        <dbReference type="SAM" id="MobiDB-lite"/>
    </source>
</evidence>
<dbReference type="Pfam" id="PF00271">
    <property type="entry name" value="Helicase_C"/>
    <property type="match status" value="1"/>
</dbReference>
<comment type="domain">
    <text evidence="7">The Q motif is unique to and characteristic of the DEAD box family of RNA helicases and controls ATP binding and hydrolysis.</text>
</comment>
<evidence type="ECO:0000256" key="2">
    <source>
        <dbReference type="ARBA" id="ARBA00022801"/>
    </source>
</evidence>
<dbReference type="SUPFAM" id="SSF52540">
    <property type="entry name" value="P-loop containing nucleoside triphosphate hydrolases"/>
    <property type="match status" value="1"/>
</dbReference>
<evidence type="ECO:0000313" key="11">
    <source>
        <dbReference type="EMBL" id="ORZ29377.1"/>
    </source>
</evidence>
<sequence>MTSSIPLCRRHLTQLLLHVQPAPCAHVVRCITTVTRPIRRLHDHDHHVSVRQAIAGHGGFNLNGRRSFSTSASRSAKSTLRPKTTPRLTYAPPPSSLIPWSKATSAAIAQAIAAAHGFTHCTPVQSAVHKYLAPGGPDAMIRAPTGSGKTLAFLAPALTHLSQPTKARSGPKVLILSPTRELAQQTRREAELLVKQAPGAMGKIVIAGAIPEPRPSSAAAVRDKPVDWLATGMVVATPGKLLEVLSQHPRILSNVDMLILDEADRMLDSNFENQVSTILAHLPANRQTLLLSATYSAAIRSLAAMSLRPGFHAVSTISTTDATPLNSIRQFYSVASMAAQPALLHALIHRSVLASATSNAPPLKAMVFLPTVALTTLYASLFTSLFTPAFLADASPTASKRLPTTALPPILAMHSELSPAARTRVASAFSASSSGILFTSDVSARGMDYAGVHLVVQVGMPASLDTYVHRVGRTGRAGRTDGVALAIVAPFERAVALEQVSGVGVVEAEVVNGCVEGIGVEQEGQGVAKVKWDGASSARLVRVAVANGAVGEEEVKAAYLGMLGYYENHLPKLIQSGLSSYTVVKELDAFATTMGLKMLPKLPQGLRAAFGDAQEMTVDKRVKVQGKAMAKAGVGAGVSKKLLQAAEKQHKNNRAKVLAGTKRRRPLLDNEFAYRRD</sequence>
<gene>
    <name evidence="11" type="ORF">BCR44DRAFT_1420284</name>
</gene>
<comment type="catalytic activity">
    <reaction evidence="7">
        <text>ATP + H2O = ADP + phosphate + H(+)</text>
        <dbReference type="Rhea" id="RHEA:13065"/>
        <dbReference type="ChEBI" id="CHEBI:15377"/>
        <dbReference type="ChEBI" id="CHEBI:15378"/>
        <dbReference type="ChEBI" id="CHEBI:30616"/>
        <dbReference type="ChEBI" id="CHEBI:43474"/>
        <dbReference type="ChEBI" id="CHEBI:456216"/>
        <dbReference type="EC" id="3.6.4.13"/>
    </reaction>
</comment>
<reference evidence="11 12" key="1">
    <citation type="submission" date="2016-07" db="EMBL/GenBank/DDBJ databases">
        <title>Pervasive Adenine N6-methylation of Active Genes in Fungi.</title>
        <authorList>
            <consortium name="DOE Joint Genome Institute"/>
            <person name="Mondo S.J."/>
            <person name="Dannebaum R.O."/>
            <person name="Kuo R.C."/>
            <person name="Labutti K."/>
            <person name="Haridas S."/>
            <person name="Kuo A."/>
            <person name="Salamov A."/>
            <person name="Ahrendt S.R."/>
            <person name="Lipzen A."/>
            <person name="Sullivan W."/>
            <person name="Andreopoulos W.B."/>
            <person name="Clum A."/>
            <person name="Lindquist E."/>
            <person name="Daum C."/>
            <person name="Ramamoorthy G.K."/>
            <person name="Gryganskyi A."/>
            <person name="Culley D."/>
            <person name="Magnuson J.K."/>
            <person name="James T.Y."/>
            <person name="O'Malley M.A."/>
            <person name="Stajich J.E."/>
            <person name="Spatafora J.W."/>
            <person name="Visel A."/>
            <person name="Grigoriev I.V."/>
        </authorList>
    </citation>
    <scope>NUCLEOTIDE SEQUENCE [LARGE SCALE GENOMIC DNA]</scope>
    <source>
        <strain evidence="11 12">PL171</strain>
    </source>
</reference>
<dbReference type="OrthoDB" id="193716at2759"/>
<dbReference type="CDD" id="cd18787">
    <property type="entry name" value="SF2_C_DEAD"/>
    <property type="match status" value="1"/>
</dbReference>
<dbReference type="PROSITE" id="PS51194">
    <property type="entry name" value="HELICASE_CTER"/>
    <property type="match status" value="1"/>
</dbReference>
<dbReference type="Proteomes" id="UP000193411">
    <property type="component" value="Unassembled WGS sequence"/>
</dbReference>
<dbReference type="InterPro" id="IPR011545">
    <property type="entry name" value="DEAD/DEAH_box_helicase_dom"/>
</dbReference>
<evidence type="ECO:0000256" key="1">
    <source>
        <dbReference type="ARBA" id="ARBA00022741"/>
    </source>
</evidence>
<evidence type="ECO:0000256" key="5">
    <source>
        <dbReference type="ARBA" id="ARBA00022884"/>
    </source>
</evidence>
<dbReference type="InterPro" id="IPR027417">
    <property type="entry name" value="P-loop_NTPase"/>
</dbReference>
<dbReference type="GO" id="GO:0016787">
    <property type="term" value="F:hydrolase activity"/>
    <property type="evidence" value="ECO:0007669"/>
    <property type="project" value="UniProtKB-KW"/>
</dbReference>
<comment type="similarity">
    <text evidence="6">Belongs to the DEAD box helicase family.</text>
</comment>
<evidence type="ECO:0000256" key="3">
    <source>
        <dbReference type="ARBA" id="ARBA00022806"/>
    </source>
</evidence>
<keyword evidence="5 7" id="KW-0694">RNA-binding</keyword>
<keyword evidence="2 6" id="KW-0378">Hydrolase</keyword>
<comment type="caution">
    <text evidence="11">The sequence shown here is derived from an EMBL/GenBank/DDBJ whole genome shotgun (WGS) entry which is preliminary data.</text>
</comment>
<dbReference type="InterPro" id="IPR001650">
    <property type="entry name" value="Helicase_C-like"/>
</dbReference>
<dbReference type="EC" id="3.6.4.13" evidence="7"/>
<evidence type="ECO:0000259" key="10">
    <source>
        <dbReference type="PROSITE" id="PS51194"/>
    </source>
</evidence>
<dbReference type="InterPro" id="IPR014001">
    <property type="entry name" value="Helicase_ATP-bd"/>
</dbReference>
<keyword evidence="1 6" id="KW-0547">Nucleotide-binding</keyword>
<dbReference type="GO" id="GO:0005524">
    <property type="term" value="F:ATP binding"/>
    <property type="evidence" value="ECO:0007669"/>
    <property type="project" value="UniProtKB-UniRule"/>
</dbReference>
<proteinExistence type="inferred from homology"/>
<evidence type="ECO:0000313" key="12">
    <source>
        <dbReference type="Proteomes" id="UP000193411"/>
    </source>
</evidence>
<feature type="domain" description="Helicase C-terminal" evidence="10">
    <location>
        <begin position="352"/>
        <end position="526"/>
    </location>
</feature>